<reference evidence="2" key="1">
    <citation type="journal article" date="2020" name="Nat. Commun.">
        <title>Genome sequence of the cluster root forming white lupin.</title>
        <authorList>
            <person name="Hufnagel B."/>
            <person name="Marques A."/>
            <person name="Soriano A."/>
            <person name="Marques L."/>
            <person name="Divol F."/>
            <person name="Doumas P."/>
            <person name="Sallet E."/>
            <person name="Mancinotti D."/>
            <person name="Carrere S."/>
            <person name="Marande W."/>
            <person name="Arribat S."/>
            <person name="Keller J."/>
            <person name="Huneau C."/>
            <person name="Blein T."/>
            <person name="Aime D."/>
            <person name="Laguerre M."/>
            <person name="Taylor J."/>
            <person name="Schubert V."/>
            <person name="Nelson M."/>
            <person name="Geu-Flores F."/>
            <person name="Crespi M."/>
            <person name="Gallardo-Guerrero K."/>
            <person name="Delaux P.-M."/>
            <person name="Salse J."/>
            <person name="Berges H."/>
            <person name="Guyot R."/>
            <person name="Gouzy J."/>
            <person name="Peret B."/>
        </authorList>
    </citation>
    <scope>NUCLEOTIDE SEQUENCE [LARGE SCALE GENOMIC DNA]</scope>
    <source>
        <strain evidence="2">cv. Amiga</strain>
    </source>
</reference>
<dbReference type="EMBL" id="WOCE01000018">
    <property type="protein sequence ID" value="KAE9594177.1"/>
    <property type="molecule type" value="Genomic_DNA"/>
</dbReference>
<comment type="caution">
    <text evidence="1">The sequence shown here is derived from an EMBL/GenBank/DDBJ whole genome shotgun (WGS) entry which is preliminary data.</text>
</comment>
<dbReference type="AlphaFoldDB" id="A0A6A4P6A0"/>
<sequence length="53" mass="6095">MWQEKLFVIIQYPHEVLTCGYYGSITVDEGPVIIKSMTFYSSRGQYGPFGDEL</sequence>
<dbReference type="Gene3D" id="2.100.10.30">
    <property type="entry name" value="Jacalin-like lectin domain"/>
    <property type="match status" value="1"/>
</dbReference>
<dbReference type="SUPFAM" id="SSF51101">
    <property type="entry name" value="Mannose-binding lectins"/>
    <property type="match status" value="1"/>
</dbReference>
<organism evidence="1 2">
    <name type="scientific">Lupinus albus</name>
    <name type="common">White lupine</name>
    <name type="synonym">Lupinus termis</name>
    <dbReference type="NCBI Taxonomy" id="3870"/>
    <lineage>
        <taxon>Eukaryota</taxon>
        <taxon>Viridiplantae</taxon>
        <taxon>Streptophyta</taxon>
        <taxon>Embryophyta</taxon>
        <taxon>Tracheophyta</taxon>
        <taxon>Spermatophyta</taxon>
        <taxon>Magnoliopsida</taxon>
        <taxon>eudicotyledons</taxon>
        <taxon>Gunneridae</taxon>
        <taxon>Pentapetalae</taxon>
        <taxon>rosids</taxon>
        <taxon>fabids</taxon>
        <taxon>Fabales</taxon>
        <taxon>Fabaceae</taxon>
        <taxon>Papilionoideae</taxon>
        <taxon>50 kb inversion clade</taxon>
        <taxon>genistoids sensu lato</taxon>
        <taxon>core genistoids</taxon>
        <taxon>Genisteae</taxon>
        <taxon>Lupinus</taxon>
    </lineage>
</organism>
<gene>
    <name evidence="1" type="ORF">Lalb_Chr18g0051041</name>
</gene>
<dbReference type="InterPro" id="IPR036404">
    <property type="entry name" value="Jacalin-like_lectin_dom_sf"/>
</dbReference>
<accession>A0A6A4P6A0</accession>
<dbReference type="OrthoDB" id="4325201at2759"/>
<evidence type="ECO:0000313" key="1">
    <source>
        <dbReference type="EMBL" id="KAE9594177.1"/>
    </source>
</evidence>
<name>A0A6A4P6A0_LUPAL</name>
<evidence type="ECO:0000313" key="2">
    <source>
        <dbReference type="Proteomes" id="UP000447434"/>
    </source>
</evidence>
<keyword evidence="2" id="KW-1185">Reference proteome</keyword>
<proteinExistence type="predicted"/>
<keyword evidence="1" id="KW-0430">Lectin</keyword>
<dbReference type="Proteomes" id="UP000447434">
    <property type="component" value="Chromosome 18"/>
</dbReference>
<dbReference type="GO" id="GO:0030246">
    <property type="term" value="F:carbohydrate binding"/>
    <property type="evidence" value="ECO:0007669"/>
    <property type="project" value="UniProtKB-KW"/>
</dbReference>
<protein>
    <submittedName>
        <fullName evidence="1">Putative jacalin-like lectin domain-containing protein</fullName>
    </submittedName>
</protein>